<accession>A0ABT9E8E7</accession>
<reference evidence="1 2" key="1">
    <citation type="submission" date="2023-08" db="EMBL/GenBank/DDBJ databases">
        <title>The draft genome sequence of Paracraurococcus sp. LOR1-02.</title>
        <authorList>
            <person name="Kingkaew E."/>
            <person name="Tanasupawat S."/>
        </authorList>
    </citation>
    <scope>NUCLEOTIDE SEQUENCE [LARGE SCALE GENOMIC DNA]</scope>
    <source>
        <strain evidence="1 2">LOR1-02</strain>
    </source>
</reference>
<sequence length="43" mass="4534">MRMLRNSGNPRAANLAALLKAVEKSAGMHIAVHAEPAGELEHA</sequence>
<gene>
    <name evidence="1" type="ORF">Q7A36_28100</name>
</gene>
<dbReference type="RefSeq" id="WP_305107094.1">
    <property type="nucleotide sequence ID" value="NZ_JAUTWS010000043.1"/>
</dbReference>
<organism evidence="1 2">
    <name type="scientific">Paracraurococcus lichenis</name>
    <dbReference type="NCBI Taxonomy" id="3064888"/>
    <lineage>
        <taxon>Bacteria</taxon>
        <taxon>Pseudomonadati</taxon>
        <taxon>Pseudomonadota</taxon>
        <taxon>Alphaproteobacteria</taxon>
        <taxon>Acetobacterales</taxon>
        <taxon>Roseomonadaceae</taxon>
        <taxon>Paracraurococcus</taxon>
    </lineage>
</organism>
<evidence type="ECO:0000313" key="1">
    <source>
        <dbReference type="EMBL" id="MDO9712238.1"/>
    </source>
</evidence>
<keyword evidence="2" id="KW-1185">Reference proteome</keyword>
<protein>
    <submittedName>
        <fullName evidence="1">Uncharacterized protein</fullName>
    </submittedName>
</protein>
<comment type="caution">
    <text evidence="1">The sequence shown here is derived from an EMBL/GenBank/DDBJ whole genome shotgun (WGS) entry which is preliminary data.</text>
</comment>
<proteinExistence type="predicted"/>
<name>A0ABT9E8E7_9PROT</name>
<evidence type="ECO:0000313" key="2">
    <source>
        <dbReference type="Proteomes" id="UP001243009"/>
    </source>
</evidence>
<dbReference type="EMBL" id="JAUTWS010000043">
    <property type="protein sequence ID" value="MDO9712238.1"/>
    <property type="molecule type" value="Genomic_DNA"/>
</dbReference>
<dbReference type="Proteomes" id="UP001243009">
    <property type="component" value="Unassembled WGS sequence"/>
</dbReference>